<dbReference type="EMBL" id="KZ613958">
    <property type="protein sequence ID" value="PMD32758.1"/>
    <property type="molecule type" value="Genomic_DNA"/>
</dbReference>
<evidence type="ECO:0000313" key="3">
    <source>
        <dbReference type="Proteomes" id="UP000235786"/>
    </source>
</evidence>
<accession>A0A2J6R2L9</accession>
<protein>
    <recommendedName>
        <fullName evidence="4">F-box domain-containing protein</fullName>
    </recommendedName>
</protein>
<dbReference type="InterPro" id="IPR036047">
    <property type="entry name" value="F-box-like_dom_sf"/>
</dbReference>
<keyword evidence="3" id="KW-1185">Reference proteome</keyword>
<dbReference type="OrthoDB" id="3556805at2759"/>
<organism evidence="2 3">
    <name type="scientific">Hyaloscypha variabilis (strain UAMH 11265 / GT02V1 / F)</name>
    <name type="common">Meliniomyces variabilis</name>
    <dbReference type="NCBI Taxonomy" id="1149755"/>
    <lineage>
        <taxon>Eukaryota</taxon>
        <taxon>Fungi</taxon>
        <taxon>Dikarya</taxon>
        <taxon>Ascomycota</taxon>
        <taxon>Pezizomycotina</taxon>
        <taxon>Leotiomycetes</taxon>
        <taxon>Helotiales</taxon>
        <taxon>Hyaloscyphaceae</taxon>
        <taxon>Hyaloscypha</taxon>
        <taxon>Hyaloscypha variabilis</taxon>
    </lineage>
</organism>
<evidence type="ECO:0000313" key="2">
    <source>
        <dbReference type="EMBL" id="PMD32758.1"/>
    </source>
</evidence>
<gene>
    <name evidence="2" type="ORF">L207DRAFT_536052</name>
</gene>
<proteinExistence type="predicted"/>
<dbReference type="AlphaFoldDB" id="A0A2J6R2L9"/>
<feature type="compositionally biased region" description="Low complexity" evidence="1">
    <location>
        <begin position="43"/>
        <end position="54"/>
    </location>
</feature>
<name>A0A2J6R2L9_HYAVF</name>
<feature type="region of interest" description="Disordered" evidence="1">
    <location>
        <begin position="1"/>
        <end position="58"/>
    </location>
</feature>
<reference evidence="2 3" key="1">
    <citation type="submission" date="2016-04" db="EMBL/GenBank/DDBJ databases">
        <title>A degradative enzymes factory behind the ericoid mycorrhizal symbiosis.</title>
        <authorList>
            <consortium name="DOE Joint Genome Institute"/>
            <person name="Martino E."/>
            <person name="Morin E."/>
            <person name="Grelet G."/>
            <person name="Kuo A."/>
            <person name="Kohler A."/>
            <person name="Daghino S."/>
            <person name="Barry K."/>
            <person name="Choi C."/>
            <person name="Cichocki N."/>
            <person name="Clum A."/>
            <person name="Copeland A."/>
            <person name="Hainaut M."/>
            <person name="Haridas S."/>
            <person name="Labutti K."/>
            <person name="Lindquist E."/>
            <person name="Lipzen A."/>
            <person name="Khouja H.-R."/>
            <person name="Murat C."/>
            <person name="Ohm R."/>
            <person name="Olson A."/>
            <person name="Spatafora J."/>
            <person name="Veneault-Fourrey C."/>
            <person name="Henrissat B."/>
            <person name="Grigoriev I."/>
            <person name="Martin F."/>
            <person name="Perotto S."/>
        </authorList>
    </citation>
    <scope>NUCLEOTIDE SEQUENCE [LARGE SCALE GENOMIC DNA]</scope>
    <source>
        <strain evidence="2 3">F</strain>
    </source>
</reference>
<dbReference type="Proteomes" id="UP000235786">
    <property type="component" value="Unassembled WGS sequence"/>
</dbReference>
<sequence>MAERQDSAAAKSTSSHALHQHHPPPTGTTDASPSTDRETQLSQPIQPHAPQPAASTNSQATLPQINHMAPEILLNIYTHLHPTAIVCLSVTCKAMHKFFGQPVVLIPGLTTTVNLQDPNRLLVRASVTDTYLWQLLETFMEPRLWAGHYGINKFVHLSVYREARDRYWTLHPQRTYNISDPNPWVRPGGEAVDIEGAVMEMREEIESPQDTQENDNEAPLADFSWAFDSFAGVVQNIGWR</sequence>
<evidence type="ECO:0000256" key="1">
    <source>
        <dbReference type="SAM" id="MobiDB-lite"/>
    </source>
</evidence>
<dbReference type="CDD" id="cd09917">
    <property type="entry name" value="F-box_SF"/>
    <property type="match status" value="1"/>
</dbReference>
<dbReference type="SUPFAM" id="SSF81383">
    <property type="entry name" value="F-box domain"/>
    <property type="match status" value="1"/>
</dbReference>
<evidence type="ECO:0008006" key="4">
    <source>
        <dbReference type="Google" id="ProtNLM"/>
    </source>
</evidence>